<evidence type="ECO:0000256" key="5">
    <source>
        <dbReference type="SAM" id="MobiDB-lite"/>
    </source>
</evidence>
<dbReference type="VEuPathDB" id="PiroplasmaDB:BEWA_003050"/>
<dbReference type="SUPFAM" id="SSF48371">
    <property type="entry name" value="ARM repeat"/>
    <property type="match status" value="1"/>
</dbReference>
<dbReference type="STRING" id="1537102.L0AZA0"/>
<gene>
    <name evidence="7" type="ORF">BEWA_003050</name>
</gene>
<evidence type="ECO:0000256" key="3">
    <source>
        <dbReference type="ARBA" id="ARBA00022927"/>
    </source>
</evidence>
<evidence type="ECO:0000313" key="8">
    <source>
        <dbReference type="Proteomes" id="UP000031512"/>
    </source>
</evidence>
<dbReference type="Gene3D" id="1.25.10.10">
    <property type="entry name" value="Leucine-rich Repeat Variant"/>
    <property type="match status" value="1"/>
</dbReference>
<evidence type="ECO:0000259" key="6">
    <source>
        <dbReference type="Pfam" id="PF01602"/>
    </source>
</evidence>
<dbReference type="Pfam" id="PF01602">
    <property type="entry name" value="Adaptin_N"/>
    <property type="match status" value="1"/>
</dbReference>
<proteinExistence type="predicted"/>
<evidence type="ECO:0000256" key="1">
    <source>
        <dbReference type="ARBA" id="ARBA00004308"/>
    </source>
</evidence>
<dbReference type="PANTHER" id="PTHR22780">
    <property type="entry name" value="ADAPTIN, ALPHA/GAMMA/EPSILON"/>
    <property type="match status" value="1"/>
</dbReference>
<dbReference type="GO" id="GO:0006886">
    <property type="term" value="P:intracellular protein transport"/>
    <property type="evidence" value="ECO:0007669"/>
    <property type="project" value="InterPro"/>
</dbReference>
<feature type="compositionally biased region" description="Basic and acidic residues" evidence="5">
    <location>
        <begin position="560"/>
        <end position="569"/>
    </location>
</feature>
<sequence>MIPILLPLVLQCVEDEHEIVRKKAIMAVRRIYMHNPDAIENILNILQKGICDLNPSVMGAALNLLDEVLKRKNCSNIISPLVSILNQICDHRLPPEYDYHKVPAPFIQIHIISLFGQLCKNEKQSNLVYECLHKVIQSLEHLQSGNLISQAILYECVKTIALIYPNDSLASLASMCIGRCLTSSLNNLRYIGIASLSLLVKLNLTFAAENQMIVVSCLEDPDETIKRRTLDLLYRMTNSKNVNTIVTQFIKHISTSTDVYQSLDLVKKVTFLSEKFAPDAKWYMDTIVELMIVATNMVDLDVLYNLIHVLKEQCTQEEFRETVLDKMSSLSLKDNLPDLVIKLISWSIGDLVPTMQEPSAYVNILEKLLDSTDEQLTICWILGALRNLICSGCTIPDELQEKLLELEGRNCNNISQRCKEVRVLQDKGYKIDMYVSAYTMKAFRHHENYDLQLGFLKDFVSKSIESGARVYERPKVEVEEEMDVYVPGLKFQPYATEPSLMYAYHEGVLDTSGTQDNDNAQAIDYTKKVICDRVPKVWGPTGYSDTRPSEVAEDPIEAEEHVESDHAISDTETAYTPGPQHVSLEVGDDLQKKRQEMARALFSGLS</sequence>
<dbReference type="KEGG" id="beq:BEWA_003050"/>
<comment type="subcellular location">
    <subcellularLocation>
        <location evidence="1">Endomembrane system</location>
    </subcellularLocation>
</comment>
<dbReference type="Proteomes" id="UP000031512">
    <property type="component" value="Chromosome 3"/>
</dbReference>
<organism evidence="7 8">
    <name type="scientific">Theileria equi strain WA</name>
    <dbReference type="NCBI Taxonomy" id="1537102"/>
    <lineage>
        <taxon>Eukaryota</taxon>
        <taxon>Sar</taxon>
        <taxon>Alveolata</taxon>
        <taxon>Apicomplexa</taxon>
        <taxon>Aconoidasida</taxon>
        <taxon>Piroplasmida</taxon>
        <taxon>Theileriidae</taxon>
        <taxon>Theileria</taxon>
    </lineage>
</organism>
<name>L0AZA0_THEEQ</name>
<dbReference type="OrthoDB" id="364976at2759"/>
<protein>
    <submittedName>
        <fullName evidence="7">Adaptin, epsilon, putative</fullName>
    </submittedName>
</protein>
<keyword evidence="2" id="KW-0813">Transport</keyword>
<dbReference type="GO" id="GO:0030117">
    <property type="term" value="C:membrane coat"/>
    <property type="evidence" value="ECO:0007669"/>
    <property type="project" value="InterPro"/>
</dbReference>
<reference evidence="7 8" key="1">
    <citation type="journal article" date="2012" name="BMC Genomics">
        <title>Comparative genomic analysis and phylogenetic position of Theileria equi.</title>
        <authorList>
            <person name="Kappmeyer L.S."/>
            <person name="Thiagarajan M."/>
            <person name="Herndon D.R."/>
            <person name="Ramsay J.D."/>
            <person name="Caler E."/>
            <person name="Djikeng A."/>
            <person name="Gillespie J.J."/>
            <person name="Lau A.O."/>
            <person name="Roalson E.H."/>
            <person name="Silva J.C."/>
            <person name="Silva M.G."/>
            <person name="Suarez C.E."/>
            <person name="Ueti M.W."/>
            <person name="Nene V.M."/>
            <person name="Mealey R.H."/>
            <person name="Knowles D.P."/>
            <person name="Brayton K.A."/>
        </authorList>
    </citation>
    <scope>NUCLEOTIDE SEQUENCE [LARGE SCALE GENOMIC DNA]</scope>
    <source>
        <strain evidence="7 8">WA</strain>
    </source>
</reference>
<evidence type="ECO:0000256" key="2">
    <source>
        <dbReference type="ARBA" id="ARBA00022448"/>
    </source>
</evidence>
<dbReference type="InterPro" id="IPR011989">
    <property type="entry name" value="ARM-like"/>
</dbReference>
<dbReference type="InterPro" id="IPR016024">
    <property type="entry name" value="ARM-type_fold"/>
</dbReference>
<keyword evidence="4" id="KW-0472">Membrane</keyword>
<dbReference type="GO" id="GO:0012505">
    <property type="term" value="C:endomembrane system"/>
    <property type="evidence" value="ECO:0007669"/>
    <property type="project" value="UniProtKB-SubCell"/>
</dbReference>
<dbReference type="InterPro" id="IPR050840">
    <property type="entry name" value="Adaptor_Complx_Large_Subunit"/>
</dbReference>
<dbReference type="AlphaFoldDB" id="L0AZA0"/>
<keyword evidence="8" id="KW-1185">Reference proteome</keyword>
<dbReference type="EMBL" id="CP001670">
    <property type="protein sequence ID" value="AFZ80897.1"/>
    <property type="molecule type" value="Genomic_DNA"/>
</dbReference>
<accession>L0AZA0</accession>
<evidence type="ECO:0000256" key="4">
    <source>
        <dbReference type="ARBA" id="ARBA00023136"/>
    </source>
</evidence>
<feature type="region of interest" description="Disordered" evidence="5">
    <location>
        <begin position="560"/>
        <end position="583"/>
    </location>
</feature>
<dbReference type="RefSeq" id="XP_004830563.1">
    <property type="nucleotide sequence ID" value="XM_004830506.1"/>
</dbReference>
<feature type="domain" description="Clathrin/coatomer adaptor adaptin-like N-terminal" evidence="6">
    <location>
        <begin position="1"/>
        <end position="408"/>
    </location>
</feature>
<dbReference type="InterPro" id="IPR002553">
    <property type="entry name" value="Clathrin/coatomer_adapt-like_N"/>
</dbReference>
<dbReference type="GeneID" id="15805326"/>
<keyword evidence="3" id="KW-0653">Protein transport</keyword>
<dbReference type="eggNOG" id="KOG1062">
    <property type="taxonomic scope" value="Eukaryota"/>
</dbReference>
<dbReference type="GO" id="GO:0016192">
    <property type="term" value="P:vesicle-mediated transport"/>
    <property type="evidence" value="ECO:0007669"/>
    <property type="project" value="InterPro"/>
</dbReference>
<evidence type="ECO:0000313" key="7">
    <source>
        <dbReference type="EMBL" id="AFZ80897.1"/>
    </source>
</evidence>